<gene>
    <name evidence="2" type="ORF">Pfra01_002931600</name>
</gene>
<feature type="compositionally biased region" description="Polar residues" evidence="1">
    <location>
        <begin position="16"/>
        <end position="25"/>
    </location>
</feature>
<dbReference type="AlphaFoldDB" id="A0A9W7DAL8"/>
<proteinExistence type="predicted"/>
<dbReference type="EMBL" id="BSXT01018864">
    <property type="protein sequence ID" value="GMG15038.1"/>
    <property type="molecule type" value="Genomic_DNA"/>
</dbReference>
<reference evidence="2" key="1">
    <citation type="submission" date="2023-04" db="EMBL/GenBank/DDBJ databases">
        <title>Phytophthora fragariaefolia NBRC 109709.</title>
        <authorList>
            <person name="Ichikawa N."/>
            <person name="Sato H."/>
            <person name="Tonouchi N."/>
        </authorList>
    </citation>
    <scope>NUCLEOTIDE SEQUENCE</scope>
    <source>
        <strain evidence="2">NBRC 109709</strain>
    </source>
</reference>
<evidence type="ECO:0000313" key="2">
    <source>
        <dbReference type="EMBL" id="GMG15038.1"/>
    </source>
</evidence>
<feature type="region of interest" description="Disordered" evidence="1">
    <location>
        <begin position="1"/>
        <end position="26"/>
    </location>
</feature>
<name>A0A9W7DAL8_9STRA</name>
<accession>A0A9W7DAL8</accession>
<organism evidence="2 3">
    <name type="scientific">Phytophthora fragariaefolia</name>
    <dbReference type="NCBI Taxonomy" id="1490495"/>
    <lineage>
        <taxon>Eukaryota</taxon>
        <taxon>Sar</taxon>
        <taxon>Stramenopiles</taxon>
        <taxon>Oomycota</taxon>
        <taxon>Peronosporomycetes</taxon>
        <taxon>Peronosporales</taxon>
        <taxon>Peronosporaceae</taxon>
        <taxon>Phytophthora</taxon>
    </lineage>
</organism>
<keyword evidence="3" id="KW-1185">Reference proteome</keyword>
<sequence length="112" mass="11845">MMGSRNANSPLAPPETNETAVVTTSHNRHEEYVVAAAEVPSSGDATTNIVFPMASPSTILVPSHVTTSIREYVPPAGFTILPKDVDNGQLFLIGAFDSARSLMGRSIQVGYA</sequence>
<evidence type="ECO:0000256" key="1">
    <source>
        <dbReference type="SAM" id="MobiDB-lite"/>
    </source>
</evidence>
<protein>
    <submittedName>
        <fullName evidence="2">Unnamed protein product</fullName>
    </submittedName>
</protein>
<comment type="caution">
    <text evidence="2">The sequence shown here is derived from an EMBL/GenBank/DDBJ whole genome shotgun (WGS) entry which is preliminary data.</text>
</comment>
<evidence type="ECO:0000313" key="3">
    <source>
        <dbReference type="Proteomes" id="UP001165121"/>
    </source>
</evidence>
<dbReference type="Proteomes" id="UP001165121">
    <property type="component" value="Unassembled WGS sequence"/>
</dbReference>